<sequence>MKKRDPEILVLQPYEFWKAVEHLPVKQQLVLPLPLLNEGDTVFGLMRNELRTPWGIFLASFPVSWRRKCFEKPRVLEPVEITQKQLAKIELKTDDPYLLTKILQKVGLFKTDIDDDFEDVRTPGFVGRVDDDCLEGEAKLVFEDTDAPVDDLIWVPRDMRSVCRVVDGAVFAPKDVLERHDVYWR</sequence>
<proteinExistence type="predicted"/>
<organism evidence="1 2">
    <name type="scientific">Sutterella massiliensis</name>
    <dbReference type="NCBI Taxonomy" id="1816689"/>
    <lineage>
        <taxon>Bacteria</taxon>
        <taxon>Pseudomonadati</taxon>
        <taxon>Pseudomonadota</taxon>
        <taxon>Betaproteobacteria</taxon>
        <taxon>Burkholderiales</taxon>
        <taxon>Sutterellaceae</taxon>
        <taxon>Sutterella</taxon>
    </lineage>
</organism>
<reference evidence="1 2" key="1">
    <citation type="journal article" date="2021" name="Sci. Rep.">
        <title>The distribution of antibiotic resistance genes in chicken gut microbiota commensals.</title>
        <authorList>
            <person name="Juricova H."/>
            <person name="Matiasovicova J."/>
            <person name="Kubasova T."/>
            <person name="Cejkova D."/>
            <person name="Rychlik I."/>
        </authorList>
    </citation>
    <scope>NUCLEOTIDE SEQUENCE [LARGE SCALE GENOMIC DNA]</scope>
    <source>
        <strain evidence="1 2">An829</strain>
    </source>
</reference>
<dbReference type="RefSeq" id="WP_205103165.1">
    <property type="nucleotide sequence ID" value="NZ_JACJJC010000011.1"/>
</dbReference>
<dbReference type="Proteomes" id="UP000715095">
    <property type="component" value="Unassembled WGS sequence"/>
</dbReference>
<dbReference type="EMBL" id="JACJJC010000011">
    <property type="protein sequence ID" value="MBM6704398.1"/>
    <property type="molecule type" value="Genomic_DNA"/>
</dbReference>
<protein>
    <submittedName>
        <fullName evidence="1">Uncharacterized protein</fullName>
    </submittedName>
</protein>
<name>A0ABS2DT03_9BURK</name>
<gene>
    <name evidence="1" type="ORF">H6A60_07870</name>
</gene>
<accession>A0ABS2DT03</accession>
<comment type="caution">
    <text evidence="1">The sequence shown here is derived from an EMBL/GenBank/DDBJ whole genome shotgun (WGS) entry which is preliminary data.</text>
</comment>
<keyword evidence="2" id="KW-1185">Reference proteome</keyword>
<evidence type="ECO:0000313" key="1">
    <source>
        <dbReference type="EMBL" id="MBM6704398.1"/>
    </source>
</evidence>
<evidence type="ECO:0000313" key="2">
    <source>
        <dbReference type="Proteomes" id="UP000715095"/>
    </source>
</evidence>